<dbReference type="CDD" id="cd03294">
    <property type="entry name" value="ABC_Pro_Gly_Betaine"/>
    <property type="match status" value="1"/>
</dbReference>
<evidence type="ECO:0000256" key="6">
    <source>
        <dbReference type="ARBA" id="ARBA00023122"/>
    </source>
</evidence>
<reference evidence="9 10" key="1">
    <citation type="journal article" date="2015" name="Genome Announc.">
        <title>Expanding the biotechnology potential of lactobacilli through comparative genomics of 213 strains and associated genera.</title>
        <authorList>
            <person name="Sun Z."/>
            <person name="Harris H.M."/>
            <person name="McCann A."/>
            <person name="Guo C."/>
            <person name="Argimon S."/>
            <person name="Zhang W."/>
            <person name="Yang X."/>
            <person name="Jeffery I.B."/>
            <person name="Cooney J.C."/>
            <person name="Kagawa T.F."/>
            <person name="Liu W."/>
            <person name="Song Y."/>
            <person name="Salvetti E."/>
            <person name="Wrobel A."/>
            <person name="Rasinkangas P."/>
            <person name="Parkhill J."/>
            <person name="Rea M.C."/>
            <person name="O'Sullivan O."/>
            <person name="Ritari J."/>
            <person name="Douillard F.P."/>
            <person name="Paul Ross R."/>
            <person name="Yang R."/>
            <person name="Briner A.E."/>
            <person name="Felis G.E."/>
            <person name="de Vos W.M."/>
            <person name="Barrangou R."/>
            <person name="Klaenhammer T.R."/>
            <person name="Caufield P.W."/>
            <person name="Cui Y."/>
            <person name="Zhang H."/>
            <person name="O'Toole P.W."/>
        </authorList>
    </citation>
    <scope>NUCLEOTIDE SEQUENCE [LARGE SCALE GENOMIC DNA]</scope>
    <source>
        <strain evidence="9 10">DSM 23037</strain>
    </source>
</reference>
<dbReference type="EC" id="7.6.2.9" evidence="7"/>
<organism evidence="9 10">
    <name type="scientific">Holzapfeliella floricola DSM 23037 = JCM 16512</name>
    <dbReference type="NCBI Taxonomy" id="1423744"/>
    <lineage>
        <taxon>Bacteria</taxon>
        <taxon>Bacillati</taxon>
        <taxon>Bacillota</taxon>
        <taxon>Bacilli</taxon>
        <taxon>Lactobacillales</taxon>
        <taxon>Lactobacillaceae</taxon>
        <taxon>Holzapfeliella</taxon>
    </lineage>
</organism>
<dbReference type="Gene3D" id="3.10.580.10">
    <property type="entry name" value="CBS-domain"/>
    <property type="match status" value="1"/>
</dbReference>
<dbReference type="NCBIfam" id="TIGR01186">
    <property type="entry name" value="proV"/>
    <property type="match status" value="1"/>
</dbReference>
<evidence type="ECO:0000256" key="3">
    <source>
        <dbReference type="ARBA" id="ARBA00022741"/>
    </source>
</evidence>
<dbReference type="Pfam" id="PF00571">
    <property type="entry name" value="CBS"/>
    <property type="match status" value="1"/>
</dbReference>
<dbReference type="PROSITE" id="PS50893">
    <property type="entry name" value="ABC_TRANSPORTER_2"/>
    <property type="match status" value="1"/>
</dbReference>
<evidence type="ECO:0000259" key="8">
    <source>
        <dbReference type="PROSITE" id="PS50893"/>
    </source>
</evidence>
<protein>
    <recommendedName>
        <fullName evidence="7">Quaternary amine transport ATP-binding protein</fullName>
        <ecNumber evidence="7">7.6.2.9</ecNumber>
    </recommendedName>
</protein>
<evidence type="ECO:0000256" key="4">
    <source>
        <dbReference type="ARBA" id="ARBA00022840"/>
    </source>
</evidence>
<dbReference type="GO" id="GO:0005524">
    <property type="term" value="F:ATP binding"/>
    <property type="evidence" value="ECO:0007669"/>
    <property type="project" value="UniProtKB-UniRule"/>
</dbReference>
<dbReference type="Pfam" id="PF00005">
    <property type="entry name" value="ABC_tran"/>
    <property type="match status" value="1"/>
</dbReference>
<dbReference type="InterPro" id="IPR046342">
    <property type="entry name" value="CBS_dom_sf"/>
</dbReference>
<keyword evidence="3 7" id="KW-0547">Nucleotide-binding</keyword>
<dbReference type="SMART" id="SM00382">
    <property type="entry name" value="AAA"/>
    <property type="match status" value="1"/>
</dbReference>
<dbReference type="Gene3D" id="3.40.50.300">
    <property type="entry name" value="P-loop containing nucleotide triphosphate hydrolases"/>
    <property type="match status" value="1"/>
</dbReference>
<dbReference type="PROSITE" id="PS00211">
    <property type="entry name" value="ABC_TRANSPORTER_1"/>
    <property type="match status" value="1"/>
</dbReference>
<dbReference type="InterPro" id="IPR003593">
    <property type="entry name" value="AAA+_ATPase"/>
</dbReference>
<evidence type="ECO:0000313" key="10">
    <source>
        <dbReference type="Proteomes" id="UP000051378"/>
    </source>
</evidence>
<dbReference type="InterPro" id="IPR051921">
    <property type="entry name" value="ABC_osmolyte_uptake_ATP-bind"/>
</dbReference>
<keyword evidence="10" id="KW-1185">Reference proteome</keyword>
<keyword evidence="7" id="KW-0472">Membrane</keyword>
<dbReference type="GO" id="GO:0006970">
    <property type="term" value="P:response to osmotic stress"/>
    <property type="evidence" value="ECO:0007669"/>
    <property type="project" value="UniProtKB-ARBA"/>
</dbReference>
<name>A0A0R2DX26_9LACO</name>
<gene>
    <name evidence="9" type="ORF">FC86_GL001112</name>
</gene>
<dbReference type="GO" id="GO:0006865">
    <property type="term" value="P:amino acid transport"/>
    <property type="evidence" value="ECO:0007669"/>
    <property type="project" value="UniProtKB-UniRule"/>
</dbReference>
<dbReference type="FunFam" id="3.40.50.300:FF:000201">
    <property type="entry name" value="Glycine betaine/L-proline ABC transporter ATP-binding protein"/>
    <property type="match status" value="1"/>
</dbReference>
<comment type="subunit">
    <text evidence="7">The complex is probably composed of two ATP-binding proteins, two transmembrane proteins and a solute-binding protein.</text>
</comment>
<dbReference type="PANTHER" id="PTHR43869:SF1">
    <property type="entry name" value="GLYCINE BETAINE_PROLINE BETAINE TRANSPORT SYSTEM ATP-BINDING PROTEIN PROV"/>
    <property type="match status" value="1"/>
</dbReference>
<evidence type="ECO:0000256" key="1">
    <source>
        <dbReference type="ARBA" id="ARBA00005417"/>
    </source>
</evidence>
<dbReference type="AlphaFoldDB" id="A0A0R2DX26"/>
<keyword evidence="5" id="KW-0029">Amino-acid transport</keyword>
<evidence type="ECO:0000256" key="2">
    <source>
        <dbReference type="ARBA" id="ARBA00022448"/>
    </source>
</evidence>
<keyword evidence="7" id="KW-1003">Cell membrane</keyword>
<dbReference type="InterPro" id="IPR017871">
    <property type="entry name" value="ABC_transporter-like_CS"/>
</dbReference>
<dbReference type="GO" id="GO:0016887">
    <property type="term" value="F:ATP hydrolysis activity"/>
    <property type="evidence" value="ECO:0007669"/>
    <property type="project" value="UniProtKB-UniRule"/>
</dbReference>
<dbReference type="InterPro" id="IPR000644">
    <property type="entry name" value="CBS_dom"/>
</dbReference>
<keyword evidence="2 7" id="KW-0813">Transport</keyword>
<evidence type="ECO:0000256" key="5">
    <source>
        <dbReference type="ARBA" id="ARBA00022970"/>
    </source>
</evidence>
<dbReference type="PATRIC" id="fig|1423744.4.peg.1141"/>
<evidence type="ECO:0000313" key="9">
    <source>
        <dbReference type="EMBL" id="KRN04756.1"/>
    </source>
</evidence>
<dbReference type="InterPro" id="IPR003439">
    <property type="entry name" value="ABC_transporter-like_ATP-bd"/>
</dbReference>
<comment type="catalytic activity">
    <reaction evidence="7">
        <text>a quaternary ammonium(out) + ATP + H2O = a quaternary ammonium(in) + ADP + phosphate + H(+)</text>
        <dbReference type="Rhea" id="RHEA:11036"/>
        <dbReference type="ChEBI" id="CHEBI:15377"/>
        <dbReference type="ChEBI" id="CHEBI:15378"/>
        <dbReference type="ChEBI" id="CHEBI:30616"/>
        <dbReference type="ChEBI" id="CHEBI:35267"/>
        <dbReference type="ChEBI" id="CHEBI:43474"/>
        <dbReference type="ChEBI" id="CHEBI:456216"/>
    </reaction>
</comment>
<keyword evidence="4 7" id="KW-0067">ATP-binding</keyword>
<dbReference type="SUPFAM" id="SSF52540">
    <property type="entry name" value="P-loop containing nucleoside triphosphate hydrolases"/>
    <property type="match status" value="1"/>
</dbReference>
<keyword evidence="6" id="KW-0129">CBS domain</keyword>
<dbReference type="Proteomes" id="UP000051378">
    <property type="component" value="Unassembled WGS sequence"/>
</dbReference>
<dbReference type="SUPFAM" id="SSF54631">
    <property type="entry name" value="CBS-domain pair"/>
    <property type="match status" value="1"/>
</dbReference>
<dbReference type="EMBL" id="AYZL01000006">
    <property type="protein sequence ID" value="KRN04756.1"/>
    <property type="molecule type" value="Genomic_DNA"/>
</dbReference>
<sequence>MTKVTLGVLIVWSLKKLRQNYMEVTMPVVEVKNLTKVFGRKSKAALEMVKDKKSKNEILRETGSTVGVYDASFKVEKGEIFVIMGLSGSGKSTLIRLINRLIEPTDGSVMVDGDDIAKVDKDKLREIRRTKMSMVFQNFGLFPNRTILENTAYGLEIRGVEKEERNQRAGEALKNLHLYDFKDQLPSQLSGGMQQRVGLARALANDPEVLLMDEAFSALDPLIRKEMQDELLELQQKLQKTIIFITHDLNEALRLGDRITIMRDGKIQQIGTGEEILTTPANDYVKTFVQDVDYSRVLTAQNIMEPASLLNIQAEGPNIALRRMKHDRVSMLLAVDRDRKLQGVITADAARDAKNTGKDLVDYLDTSIPTIAKDTTVNDIFNIIYDAKTPVAVTENGKVLGVVIRGSVIEALADEDAESIDTNDIVDVQPEKGDK</sequence>
<feature type="domain" description="ABC transporter" evidence="8">
    <location>
        <begin position="29"/>
        <end position="289"/>
    </location>
</feature>
<dbReference type="GO" id="GO:0031460">
    <property type="term" value="P:glycine betaine transport"/>
    <property type="evidence" value="ECO:0007669"/>
    <property type="project" value="InterPro"/>
</dbReference>
<evidence type="ECO:0000256" key="7">
    <source>
        <dbReference type="RuleBase" id="RU369116"/>
    </source>
</evidence>
<dbReference type="InterPro" id="IPR027417">
    <property type="entry name" value="P-loop_NTPase"/>
</dbReference>
<keyword evidence="7" id="KW-0997">Cell inner membrane</keyword>
<dbReference type="InterPro" id="IPR005892">
    <property type="entry name" value="Gly-betaine_transp_ATP-bd"/>
</dbReference>
<dbReference type="GO" id="GO:0005886">
    <property type="term" value="C:plasma membrane"/>
    <property type="evidence" value="ECO:0007669"/>
    <property type="project" value="UniProtKB-SubCell"/>
</dbReference>
<dbReference type="PANTHER" id="PTHR43869">
    <property type="entry name" value="GLYCINE BETAINE/PROLINE BETAINE TRANSPORT SYSTEM ATP-BINDING PROTEIN PROV"/>
    <property type="match status" value="1"/>
</dbReference>
<accession>A0A0R2DX26</accession>
<dbReference type="GO" id="GO:0015418">
    <property type="term" value="F:ABC-type quaternary ammonium compound transporting activity"/>
    <property type="evidence" value="ECO:0007669"/>
    <property type="project" value="UniProtKB-EC"/>
</dbReference>
<comment type="similarity">
    <text evidence="1 7">Belongs to the ABC transporter superfamily.</text>
</comment>
<comment type="caution">
    <text evidence="9">The sequence shown here is derived from an EMBL/GenBank/DDBJ whole genome shotgun (WGS) entry which is preliminary data.</text>
</comment>
<comment type="subcellular location">
    <subcellularLocation>
        <location evidence="7">Cell inner membrane</location>
        <topology evidence="7">Peripheral membrane protein</topology>
    </subcellularLocation>
</comment>
<proteinExistence type="inferred from homology"/>
<dbReference type="STRING" id="1423744.FC86_GL001112"/>